<evidence type="ECO:0000313" key="1">
    <source>
        <dbReference type="EMBL" id="EAY08625.1"/>
    </source>
</evidence>
<protein>
    <submittedName>
        <fullName evidence="1">Uncharacterized protein</fullName>
    </submittedName>
</protein>
<accession>A2EFC8</accession>
<dbReference type="AlphaFoldDB" id="A2EFC8"/>
<evidence type="ECO:0000313" key="2">
    <source>
        <dbReference type="Proteomes" id="UP000001542"/>
    </source>
</evidence>
<organism evidence="1 2">
    <name type="scientific">Trichomonas vaginalis (strain ATCC PRA-98 / G3)</name>
    <dbReference type="NCBI Taxonomy" id="412133"/>
    <lineage>
        <taxon>Eukaryota</taxon>
        <taxon>Metamonada</taxon>
        <taxon>Parabasalia</taxon>
        <taxon>Trichomonadida</taxon>
        <taxon>Trichomonadidae</taxon>
        <taxon>Trichomonas</taxon>
    </lineage>
</organism>
<sequence>MSHEGRNNQKADLPLNANSAVEMMQKMHGELIKLKPNMYKCIQNATDYKKPGMKKGLNTLGDVDEEIYNYASCFRDCLSQIEAFMHDVMLTKMEQGTDYENYERFCQGIDSTRAKLVGMIAEIYEFQKEQDIQRGQEEYIVKSLLNKHRELQKENIDYIIKQMDTVRRFYIQLCMPISSQKCRIQ</sequence>
<dbReference type="EMBL" id="DS113374">
    <property type="protein sequence ID" value="EAY08625.1"/>
    <property type="molecule type" value="Genomic_DNA"/>
</dbReference>
<reference evidence="1" key="1">
    <citation type="submission" date="2006-10" db="EMBL/GenBank/DDBJ databases">
        <authorList>
            <person name="Amadeo P."/>
            <person name="Zhao Q."/>
            <person name="Wortman J."/>
            <person name="Fraser-Liggett C."/>
            <person name="Carlton J."/>
        </authorList>
    </citation>
    <scope>NUCLEOTIDE SEQUENCE</scope>
    <source>
        <strain evidence="1">G3</strain>
    </source>
</reference>
<dbReference type="KEGG" id="tva:4766529"/>
<dbReference type="RefSeq" id="XP_001320848.1">
    <property type="nucleotide sequence ID" value="XM_001320813.1"/>
</dbReference>
<name>A2EFC8_TRIV3</name>
<dbReference type="VEuPathDB" id="TrichDB:TVAG_239850"/>
<reference evidence="1" key="2">
    <citation type="journal article" date="2007" name="Science">
        <title>Draft genome sequence of the sexually transmitted pathogen Trichomonas vaginalis.</title>
        <authorList>
            <person name="Carlton J.M."/>
            <person name="Hirt R.P."/>
            <person name="Silva J.C."/>
            <person name="Delcher A.L."/>
            <person name="Schatz M."/>
            <person name="Zhao Q."/>
            <person name="Wortman J.R."/>
            <person name="Bidwell S.L."/>
            <person name="Alsmark U.C.M."/>
            <person name="Besteiro S."/>
            <person name="Sicheritz-Ponten T."/>
            <person name="Noel C.J."/>
            <person name="Dacks J.B."/>
            <person name="Foster P.G."/>
            <person name="Simillion C."/>
            <person name="Van de Peer Y."/>
            <person name="Miranda-Saavedra D."/>
            <person name="Barton G.J."/>
            <person name="Westrop G.D."/>
            <person name="Mueller S."/>
            <person name="Dessi D."/>
            <person name="Fiori P.L."/>
            <person name="Ren Q."/>
            <person name="Paulsen I."/>
            <person name="Zhang H."/>
            <person name="Bastida-Corcuera F.D."/>
            <person name="Simoes-Barbosa A."/>
            <person name="Brown M.T."/>
            <person name="Hayes R.D."/>
            <person name="Mukherjee M."/>
            <person name="Okumura C.Y."/>
            <person name="Schneider R."/>
            <person name="Smith A.J."/>
            <person name="Vanacova S."/>
            <person name="Villalvazo M."/>
            <person name="Haas B.J."/>
            <person name="Pertea M."/>
            <person name="Feldblyum T.V."/>
            <person name="Utterback T.R."/>
            <person name="Shu C.L."/>
            <person name="Osoegawa K."/>
            <person name="de Jong P.J."/>
            <person name="Hrdy I."/>
            <person name="Horvathova L."/>
            <person name="Zubacova Z."/>
            <person name="Dolezal P."/>
            <person name="Malik S.B."/>
            <person name="Logsdon J.M. Jr."/>
            <person name="Henze K."/>
            <person name="Gupta A."/>
            <person name="Wang C.C."/>
            <person name="Dunne R.L."/>
            <person name="Upcroft J.A."/>
            <person name="Upcroft P."/>
            <person name="White O."/>
            <person name="Salzberg S.L."/>
            <person name="Tang P."/>
            <person name="Chiu C.-H."/>
            <person name="Lee Y.-S."/>
            <person name="Embley T.M."/>
            <person name="Coombs G.H."/>
            <person name="Mottram J.C."/>
            <person name="Tachezy J."/>
            <person name="Fraser-Liggett C.M."/>
            <person name="Johnson P.J."/>
        </authorList>
    </citation>
    <scope>NUCLEOTIDE SEQUENCE [LARGE SCALE GENOMIC DNA]</scope>
    <source>
        <strain evidence="1">G3</strain>
    </source>
</reference>
<gene>
    <name evidence="1" type="ORF">TVAG_239850</name>
</gene>
<keyword evidence="2" id="KW-1185">Reference proteome</keyword>
<dbReference type="Proteomes" id="UP000001542">
    <property type="component" value="Unassembled WGS sequence"/>
</dbReference>
<dbReference type="InParanoid" id="A2EFC8"/>
<proteinExistence type="predicted"/>
<dbReference type="VEuPathDB" id="TrichDB:TVAGG3_0430820"/>